<evidence type="ECO:0000313" key="3">
    <source>
        <dbReference type="EMBL" id="KAA8492599.1"/>
    </source>
</evidence>
<dbReference type="GO" id="GO:0016192">
    <property type="term" value="P:vesicle-mediated transport"/>
    <property type="evidence" value="ECO:0007669"/>
    <property type="project" value="InterPro"/>
</dbReference>
<dbReference type="SUPFAM" id="SSF56815">
    <property type="entry name" value="Sec1/munc18-like (SM) proteins"/>
    <property type="match status" value="1"/>
</dbReference>
<protein>
    <submittedName>
        <fullName evidence="3">Vacuolar protein-sorting-associated protein 33-like</fullName>
    </submittedName>
</protein>
<evidence type="ECO:0000313" key="4">
    <source>
        <dbReference type="Proteomes" id="UP000324585"/>
    </source>
</evidence>
<dbReference type="InterPro" id="IPR043127">
    <property type="entry name" value="Sec-1-like_dom3a"/>
</dbReference>
<dbReference type="InterPro" id="IPR027482">
    <property type="entry name" value="Sec1-like_dom2"/>
</dbReference>
<dbReference type="Pfam" id="PF00995">
    <property type="entry name" value="Sec1"/>
    <property type="match status" value="1"/>
</dbReference>
<gene>
    <name evidence="3" type="ORF">FVE85_8106</name>
</gene>
<dbReference type="EMBL" id="VRMN01000009">
    <property type="protein sequence ID" value="KAA8492599.1"/>
    <property type="molecule type" value="Genomic_DNA"/>
</dbReference>
<dbReference type="OrthoDB" id="10262287at2759"/>
<dbReference type="InterPro" id="IPR043155">
    <property type="entry name" value="VPS33_dom3b"/>
</dbReference>
<sequence length="887" mass="97639">MSVLGFGDRPLGVAPFPTTLYTRCWELYLLPMSGVQYVQCNGVRVFSAGELGRCEGGRRGKEAEDGMDVRRVAERFHGELQRAFGQMPAGPKRVVVEHGLLDSAHAQQQQQQQPCGLWEDASSARGVSATAAALENRARANVRIAAIWERKTELDVVDLHVLRKADQMEELWSSASAPGLGHEALGASLSASSSASRTRIVFVISAHKVAPAKLVAENIRALLKRQQQAQTKLPTAPQSVVQFEVVLVCGASVLTQSIFESERVSEYIRCIPLRCMFWPIESDLLTLDLPGMYHDLHVSCDTRYVTYFAESLAELELSLELDFRVIRSAGSQAAAVCDKLLEEKKFLPEFEAQERSVACFSCSQDFAHRHPWRGTEAHGPSGRKRAGLIVIDRGVDPVTPLVTQWTYEGLLDEVFGIQNDMLDIPLTRLQSESAVMIGQALEGSSLPLSSSPPSLSTSPLSTGIGAISSSTSPISRPQHAVQGLPMTLRKRLCSETDRIFGQLRDLNLSVATKTLGLFASSVRDYYRAKPDQVAEMREMKSYLLNLRQYQLQHKSVSVHTALAAEISARTFQSRTFKERHESERALLKGSITSQFETFVLDAIGQKRPMLAVLRILALWSCCNGGISMDKYANLYTELASVYGAQRTQNALHVLERSMLLWRSQHVFGSDVNLLAATISSLWAQQSWKAEASKQHRGGDMALRIESGSVVAYNWQVARAALKLLSEYEPPDSVSMGSAELHQDRVAGKVIVSSAAEAEQKVAGCYSGYIPLTFRLVEAGLSAQGWNKLPHLASEQLLPRGHTMHTHEQSEQLQQSSVPSELLPPQQTEHEKSSRAPDIWVVAFVGGVCRAEASTIRWHSASSPSTQVIIATSAIITGNTFLHELISR</sequence>
<proteinExistence type="inferred from homology"/>
<reference evidence="4" key="1">
    <citation type="journal article" date="2019" name="Nat. Commun.">
        <title>Expansion of phycobilisome linker gene families in mesophilic red algae.</title>
        <authorList>
            <person name="Lee J."/>
            <person name="Kim D."/>
            <person name="Bhattacharya D."/>
            <person name="Yoon H.S."/>
        </authorList>
    </citation>
    <scope>NUCLEOTIDE SEQUENCE [LARGE SCALE GENOMIC DNA]</scope>
    <source>
        <strain evidence="4">CCMP 1328</strain>
    </source>
</reference>
<organism evidence="3 4">
    <name type="scientific">Porphyridium purpureum</name>
    <name type="common">Red alga</name>
    <name type="synonym">Porphyridium cruentum</name>
    <dbReference type="NCBI Taxonomy" id="35688"/>
    <lineage>
        <taxon>Eukaryota</taxon>
        <taxon>Rhodophyta</taxon>
        <taxon>Bangiophyceae</taxon>
        <taxon>Porphyridiales</taxon>
        <taxon>Porphyridiaceae</taxon>
        <taxon>Porphyridium</taxon>
    </lineage>
</organism>
<evidence type="ECO:0000256" key="2">
    <source>
        <dbReference type="SAM" id="MobiDB-lite"/>
    </source>
</evidence>
<dbReference type="InterPro" id="IPR001619">
    <property type="entry name" value="Sec1-like"/>
</dbReference>
<dbReference type="AlphaFoldDB" id="A0A5J4YME3"/>
<dbReference type="PANTHER" id="PTHR11679">
    <property type="entry name" value="VESICLE PROTEIN SORTING-ASSOCIATED"/>
    <property type="match status" value="1"/>
</dbReference>
<feature type="region of interest" description="Disordered" evidence="2">
    <location>
        <begin position="802"/>
        <end position="833"/>
    </location>
</feature>
<dbReference type="InterPro" id="IPR036045">
    <property type="entry name" value="Sec1-like_sf"/>
</dbReference>
<comment type="caution">
    <text evidence="3">The sequence shown here is derived from an EMBL/GenBank/DDBJ whole genome shotgun (WGS) entry which is preliminary data.</text>
</comment>
<keyword evidence="4" id="KW-1185">Reference proteome</keyword>
<dbReference type="Gene3D" id="3.90.830.10">
    <property type="entry name" value="Syntaxin Binding Protein 1, Chain A, domain 2"/>
    <property type="match status" value="1"/>
</dbReference>
<comment type="similarity">
    <text evidence="1">Belongs to the STXBP/unc-18/SEC1 family.</text>
</comment>
<dbReference type="Gene3D" id="3.40.50.1910">
    <property type="match status" value="2"/>
</dbReference>
<dbReference type="Gene3D" id="1.25.40.850">
    <property type="match status" value="1"/>
</dbReference>
<dbReference type="Proteomes" id="UP000324585">
    <property type="component" value="Unassembled WGS sequence"/>
</dbReference>
<accession>A0A5J4YME3</accession>
<name>A0A5J4YME3_PORPP</name>
<evidence type="ECO:0000256" key="1">
    <source>
        <dbReference type="ARBA" id="ARBA00009884"/>
    </source>
</evidence>